<dbReference type="EMBL" id="JARKNE010000009">
    <property type="protein sequence ID" value="KAK5804361.1"/>
    <property type="molecule type" value="Genomic_DNA"/>
</dbReference>
<protein>
    <submittedName>
        <fullName evidence="1">Uncharacterized protein</fullName>
    </submittedName>
</protein>
<organism evidence="1 2">
    <name type="scientific">Gossypium arboreum</name>
    <name type="common">Tree cotton</name>
    <name type="synonym">Gossypium nanking</name>
    <dbReference type="NCBI Taxonomy" id="29729"/>
    <lineage>
        <taxon>Eukaryota</taxon>
        <taxon>Viridiplantae</taxon>
        <taxon>Streptophyta</taxon>
        <taxon>Embryophyta</taxon>
        <taxon>Tracheophyta</taxon>
        <taxon>Spermatophyta</taxon>
        <taxon>Magnoliopsida</taxon>
        <taxon>eudicotyledons</taxon>
        <taxon>Gunneridae</taxon>
        <taxon>Pentapetalae</taxon>
        <taxon>rosids</taxon>
        <taxon>malvids</taxon>
        <taxon>Malvales</taxon>
        <taxon>Malvaceae</taxon>
        <taxon>Malvoideae</taxon>
        <taxon>Gossypium</taxon>
    </lineage>
</organism>
<evidence type="ECO:0000313" key="1">
    <source>
        <dbReference type="EMBL" id="KAK5804361.1"/>
    </source>
</evidence>
<keyword evidence="2" id="KW-1185">Reference proteome</keyword>
<reference evidence="1 2" key="1">
    <citation type="submission" date="2023-03" db="EMBL/GenBank/DDBJ databases">
        <title>WGS of Gossypium arboreum.</title>
        <authorList>
            <person name="Yu D."/>
        </authorList>
    </citation>
    <scope>NUCLEOTIDE SEQUENCE [LARGE SCALE GENOMIC DNA]</scope>
    <source>
        <tissue evidence="1">Leaf</tissue>
    </source>
</reference>
<accession>A0ABR0NST9</accession>
<comment type="caution">
    <text evidence="1">The sequence shown here is derived from an EMBL/GenBank/DDBJ whole genome shotgun (WGS) entry which is preliminary data.</text>
</comment>
<sequence length="60" mass="6807">MHHNAVMRGVKNMLRRTWEKRIFIGGCLNVDLGHRMLYPICASNRMADCHARNIVGVGVS</sequence>
<dbReference type="Proteomes" id="UP001358586">
    <property type="component" value="Chromosome 9"/>
</dbReference>
<gene>
    <name evidence="1" type="ORF">PVK06_032010</name>
</gene>
<name>A0ABR0NST9_GOSAR</name>
<proteinExistence type="predicted"/>
<evidence type="ECO:0000313" key="2">
    <source>
        <dbReference type="Proteomes" id="UP001358586"/>
    </source>
</evidence>